<gene>
    <name evidence="3" type="ORF">Goe8_c02020</name>
</gene>
<dbReference type="Gene3D" id="2.160.20.10">
    <property type="entry name" value="Single-stranded right-handed beta-helix, Pectin lyase-like"/>
    <property type="match status" value="1"/>
</dbReference>
<organism evidence="3 4">
    <name type="scientific">Bacillus phage vB_BmeM-Goe8</name>
    <dbReference type="NCBI Taxonomy" id="2593638"/>
    <lineage>
        <taxon>Viruses</taxon>
        <taxon>Duplodnaviria</taxon>
        <taxon>Heunggongvirae</taxon>
        <taxon>Uroviricota</taxon>
        <taxon>Caudoviricetes</taxon>
        <taxon>Herelleviridae</taxon>
        <taxon>Bastillevirinae</taxon>
        <taxon>Goettingenvirus</taxon>
        <taxon>Goettingenvirus goe8</taxon>
    </lineage>
</organism>
<keyword evidence="2" id="KW-0946">Virion</keyword>
<evidence type="ECO:0000256" key="2">
    <source>
        <dbReference type="ARBA" id="ARBA00022844"/>
    </source>
</evidence>
<dbReference type="InterPro" id="IPR012334">
    <property type="entry name" value="Pectin_lyas_fold"/>
</dbReference>
<name>A0A516KN19_9CAUD</name>
<dbReference type="GO" id="GO:0044423">
    <property type="term" value="C:virion component"/>
    <property type="evidence" value="ECO:0007669"/>
    <property type="project" value="UniProtKB-KW"/>
</dbReference>
<proteinExistence type="predicted"/>
<evidence type="ECO:0000313" key="4">
    <source>
        <dbReference type="Proteomes" id="UP000317800"/>
    </source>
</evidence>
<dbReference type="SUPFAM" id="SSF51126">
    <property type="entry name" value="Pectin lyase-like"/>
    <property type="match status" value="1"/>
</dbReference>
<reference evidence="3 4" key="1">
    <citation type="submission" date="2019-06" db="EMBL/GenBank/DDBJ databases">
        <authorList>
            <person name="Hertel R."/>
        </authorList>
    </citation>
    <scope>NUCLEOTIDE SEQUENCE [LARGE SCALE GENOMIC DNA]</scope>
</reference>
<comment type="subcellular location">
    <subcellularLocation>
        <location evidence="1">Virion</location>
    </subcellularLocation>
</comment>
<dbReference type="InterPro" id="IPR011050">
    <property type="entry name" value="Pectin_lyase_fold/virulence"/>
</dbReference>
<dbReference type="EMBL" id="MN043729">
    <property type="protein sequence ID" value="QDP42975.1"/>
    <property type="molecule type" value="Genomic_DNA"/>
</dbReference>
<evidence type="ECO:0000313" key="3">
    <source>
        <dbReference type="EMBL" id="QDP42975.1"/>
    </source>
</evidence>
<accession>A0A516KN19</accession>
<dbReference type="GO" id="GO:0051701">
    <property type="term" value="P:biological process involved in interaction with host"/>
    <property type="evidence" value="ECO:0007669"/>
    <property type="project" value="UniProtKB-ARBA"/>
</dbReference>
<evidence type="ECO:0000256" key="1">
    <source>
        <dbReference type="ARBA" id="ARBA00004328"/>
    </source>
</evidence>
<keyword evidence="4" id="KW-1185">Reference proteome</keyword>
<protein>
    <submittedName>
        <fullName evidence="3">Uncharacterized protein</fullName>
    </submittedName>
</protein>
<dbReference type="GO" id="GO:0019058">
    <property type="term" value="P:viral life cycle"/>
    <property type="evidence" value="ECO:0007669"/>
    <property type="project" value="UniProtKB-ARBA"/>
</dbReference>
<dbReference type="Proteomes" id="UP000317800">
    <property type="component" value="Segment"/>
</dbReference>
<sequence>MSNQFRDNMYESFPDPNKKIEELREQIDSQNTKVDTLFKKQFNILSYGAKAESEDAKFNNIPAIQAAINAAFNAGGGIVIFPTNTYTVDPTTASIRMRANVILEGKHSTIKRVGANATKRVIENYNYGAATILDKSMEIRDLVLIGTGDTVGISDQGHAIGFFKSDTVKLVNIKTDKTNGDGIAFREAHNVTMRDIEIGDFGRNGISPTSGRNMVWDNVHVIGNPYPGANGKGIDLENNSATETSSNVMNNVSAKDITFVDFYTTDGGVFGHEVMMNNCKFGPSYTPVRFLSTNKTVAKNVIIGGSNRIDVGGNGGAGLVVERVSGVSVGSCKIIKDIATATGSIKGVSVVGTVDSLFLNGTRFDGVDYSVQAYDTARLNNAVFSGCSLGNVYLGGSNNEFKGCLISTLTINGADSVDNIIDSSSRVTTITSVNSGDTTKQHFGSKRGTRSKAFYSRTVDVPDSNSTPYDLTIPLPDASVAAAGKALFLFAGWTHQGRALHFASLQAIVGIGSNTNGVLATINSNASAGHGITVLSVTSTSITLRLTYSFAGTFSATVLG</sequence>